<evidence type="ECO:0000313" key="1">
    <source>
        <dbReference type="EMBL" id="MBB4065997.1"/>
    </source>
</evidence>
<sequence length="69" mass="7459">MTQTTPPIEDVETALASVIALRLAADRLELHAVRAALDQGWSWAEIAEALGVTKQAAHKRLSPLLAQRS</sequence>
<keyword evidence="1" id="KW-0240">DNA-directed RNA polymerase</keyword>
<accession>A0A7W6J765</accession>
<dbReference type="RefSeq" id="WP_183367289.1">
    <property type="nucleotide sequence ID" value="NZ_JACIEZ010000007.1"/>
</dbReference>
<dbReference type="GO" id="GO:0000428">
    <property type="term" value="C:DNA-directed RNA polymerase complex"/>
    <property type="evidence" value="ECO:0007669"/>
    <property type="project" value="UniProtKB-KW"/>
</dbReference>
<dbReference type="Pfam" id="PF13384">
    <property type="entry name" value="HTH_23"/>
    <property type="match status" value="1"/>
</dbReference>
<keyword evidence="1" id="KW-0804">Transcription</keyword>
<dbReference type="EMBL" id="JACIEZ010000007">
    <property type="protein sequence ID" value="MBB4065997.1"/>
    <property type="molecule type" value="Genomic_DNA"/>
</dbReference>
<evidence type="ECO:0000313" key="2">
    <source>
        <dbReference type="Proteomes" id="UP000528286"/>
    </source>
</evidence>
<protein>
    <submittedName>
        <fullName evidence="1">DNA-directed RNA polymerase specialized sigma24 family protein</fullName>
    </submittedName>
</protein>
<keyword evidence="2" id="KW-1185">Reference proteome</keyword>
<organism evidence="1 2">
    <name type="scientific">Gellertiella hungarica</name>
    <dbReference type="NCBI Taxonomy" id="1572859"/>
    <lineage>
        <taxon>Bacteria</taxon>
        <taxon>Pseudomonadati</taxon>
        <taxon>Pseudomonadota</taxon>
        <taxon>Alphaproteobacteria</taxon>
        <taxon>Hyphomicrobiales</taxon>
        <taxon>Rhizobiaceae</taxon>
        <taxon>Gellertiella</taxon>
    </lineage>
</organism>
<name>A0A7W6J765_9HYPH</name>
<reference evidence="1 2" key="1">
    <citation type="submission" date="2020-08" db="EMBL/GenBank/DDBJ databases">
        <title>Genomic Encyclopedia of Type Strains, Phase IV (KMG-IV): sequencing the most valuable type-strain genomes for metagenomic binning, comparative biology and taxonomic classification.</title>
        <authorList>
            <person name="Goeker M."/>
        </authorList>
    </citation>
    <scope>NUCLEOTIDE SEQUENCE [LARGE SCALE GENOMIC DNA]</scope>
    <source>
        <strain evidence="1 2">DSM 29853</strain>
    </source>
</reference>
<dbReference type="AlphaFoldDB" id="A0A7W6J765"/>
<proteinExistence type="predicted"/>
<gene>
    <name evidence="1" type="ORF">GGR23_003210</name>
</gene>
<comment type="caution">
    <text evidence="1">The sequence shown here is derived from an EMBL/GenBank/DDBJ whole genome shotgun (WGS) entry which is preliminary data.</text>
</comment>
<dbReference type="Proteomes" id="UP000528286">
    <property type="component" value="Unassembled WGS sequence"/>
</dbReference>